<gene>
    <name evidence="1" type="ORF">J2S74_000462</name>
</gene>
<evidence type="ECO:0000313" key="1">
    <source>
        <dbReference type="EMBL" id="MDQ0253090.1"/>
    </source>
</evidence>
<sequence>MKPIQAVPVVETGAVDFFQFSDADLSLCCASHSGEPMHTDRALAILKSLGLEEEALQCGTLIPRWQETYYKLDHPVQQRILQTVNEICDYPSEEIEIGMDGCGVPVHGLPLQALAHGYTKMTKPEEMGWAETRVKAVKRVSDAKIAAPEMVGGTGRFCTDFIKAGKGRFFGKAGAEAVYCIGDKETGIGIALKIEDGNGRAMYPAAVEVLRQLSLIDDKQTEELMNYYRPKLRNARDEVIGELNPVFTLSAGS</sequence>
<evidence type="ECO:0000313" key="2">
    <source>
        <dbReference type="Proteomes" id="UP001230005"/>
    </source>
</evidence>
<dbReference type="Pfam" id="PF06089">
    <property type="entry name" value="Asparaginase_II"/>
    <property type="match status" value="2"/>
</dbReference>
<dbReference type="Proteomes" id="UP001230005">
    <property type="component" value="Unassembled WGS sequence"/>
</dbReference>
<dbReference type="InterPro" id="IPR010349">
    <property type="entry name" value="Asparaginase_II"/>
</dbReference>
<dbReference type="PANTHER" id="PTHR42110">
    <property type="entry name" value="L-ASPARAGINASE, PUTATIVE (AFU_ORTHOLOGUE AFUA_3G11890)-RELATED"/>
    <property type="match status" value="1"/>
</dbReference>
<keyword evidence="2" id="KW-1185">Reference proteome</keyword>
<comment type="caution">
    <text evidence="1">The sequence shown here is derived from an EMBL/GenBank/DDBJ whole genome shotgun (WGS) entry which is preliminary data.</text>
</comment>
<proteinExistence type="predicted"/>
<dbReference type="PANTHER" id="PTHR42110:SF1">
    <property type="entry name" value="L-ASPARAGINASE, PUTATIVE (AFU_ORTHOLOGUE AFUA_3G11890)-RELATED"/>
    <property type="match status" value="1"/>
</dbReference>
<accession>A0ABT9ZSE0</accession>
<dbReference type="EMBL" id="JAUSUG010000001">
    <property type="protein sequence ID" value="MDQ0253090.1"/>
    <property type="molecule type" value="Genomic_DNA"/>
</dbReference>
<protein>
    <submittedName>
        <fullName evidence="1">L-asparaginase II</fullName>
    </submittedName>
</protein>
<organism evidence="1 2">
    <name type="scientific">Evansella vedderi</name>
    <dbReference type="NCBI Taxonomy" id="38282"/>
    <lineage>
        <taxon>Bacteria</taxon>
        <taxon>Bacillati</taxon>
        <taxon>Bacillota</taxon>
        <taxon>Bacilli</taxon>
        <taxon>Bacillales</taxon>
        <taxon>Bacillaceae</taxon>
        <taxon>Evansella</taxon>
    </lineage>
</organism>
<name>A0ABT9ZSE0_9BACI</name>
<reference evidence="1 2" key="1">
    <citation type="submission" date="2023-07" db="EMBL/GenBank/DDBJ databases">
        <title>Genomic Encyclopedia of Type Strains, Phase IV (KMG-IV): sequencing the most valuable type-strain genomes for metagenomic binning, comparative biology and taxonomic classification.</title>
        <authorList>
            <person name="Goeker M."/>
        </authorList>
    </citation>
    <scope>NUCLEOTIDE SEQUENCE [LARGE SCALE GENOMIC DNA]</scope>
    <source>
        <strain evidence="1 2">DSM 9768</strain>
    </source>
</reference>